<feature type="region of interest" description="Disordered" evidence="2">
    <location>
        <begin position="1"/>
        <end position="33"/>
    </location>
</feature>
<evidence type="ECO:0000313" key="4">
    <source>
        <dbReference type="Proteomes" id="UP001162131"/>
    </source>
</evidence>
<name>A0AAU9IHH5_9CILI</name>
<evidence type="ECO:0000256" key="1">
    <source>
        <dbReference type="SAM" id="Coils"/>
    </source>
</evidence>
<comment type="caution">
    <text evidence="3">The sequence shown here is derived from an EMBL/GenBank/DDBJ whole genome shotgun (WGS) entry which is preliminary data.</text>
</comment>
<reference evidence="3" key="1">
    <citation type="submission" date="2021-09" db="EMBL/GenBank/DDBJ databases">
        <authorList>
            <consortium name="AG Swart"/>
            <person name="Singh M."/>
            <person name="Singh A."/>
            <person name="Seah K."/>
            <person name="Emmerich C."/>
        </authorList>
    </citation>
    <scope>NUCLEOTIDE SEQUENCE</scope>
    <source>
        <strain evidence="3">ATCC30299</strain>
    </source>
</reference>
<proteinExistence type="predicted"/>
<dbReference type="EMBL" id="CAJZBQ010000011">
    <property type="protein sequence ID" value="CAG9313922.1"/>
    <property type="molecule type" value="Genomic_DNA"/>
</dbReference>
<evidence type="ECO:0000256" key="2">
    <source>
        <dbReference type="SAM" id="MobiDB-lite"/>
    </source>
</evidence>
<keyword evidence="4" id="KW-1185">Reference proteome</keyword>
<sequence length="165" mass="19099">MSYTLSRAQTSSGIRSQPYCARKEGDSKNNNITQPMSLTSSMVLEHQPSSFKKFTWFASHQRSKSLDKIPIQRKQIPESDVHIRVTMTATEKYYLNVINSQKIEIENLKTEIETKNLDIEKLIKENQELKLQNSQLKARKFAADSPIYSKNPSFSQKIGRFNRKL</sequence>
<organism evidence="3 4">
    <name type="scientific">Blepharisma stoltei</name>
    <dbReference type="NCBI Taxonomy" id="1481888"/>
    <lineage>
        <taxon>Eukaryota</taxon>
        <taxon>Sar</taxon>
        <taxon>Alveolata</taxon>
        <taxon>Ciliophora</taxon>
        <taxon>Postciliodesmatophora</taxon>
        <taxon>Heterotrichea</taxon>
        <taxon>Heterotrichida</taxon>
        <taxon>Blepharismidae</taxon>
        <taxon>Blepharisma</taxon>
    </lineage>
</organism>
<dbReference type="Proteomes" id="UP001162131">
    <property type="component" value="Unassembled WGS sequence"/>
</dbReference>
<feature type="compositionally biased region" description="Polar residues" evidence="2">
    <location>
        <begin position="1"/>
        <end position="15"/>
    </location>
</feature>
<protein>
    <submittedName>
        <fullName evidence="3">Uncharacterized protein</fullName>
    </submittedName>
</protein>
<keyword evidence="1" id="KW-0175">Coiled coil</keyword>
<evidence type="ECO:0000313" key="3">
    <source>
        <dbReference type="EMBL" id="CAG9313922.1"/>
    </source>
</evidence>
<feature type="coiled-coil region" evidence="1">
    <location>
        <begin position="98"/>
        <end position="139"/>
    </location>
</feature>
<gene>
    <name evidence="3" type="ORF">BSTOLATCC_MIC9723</name>
</gene>
<accession>A0AAU9IHH5</accession>
<dbReference type="AlphaFoldDB" id="A0AAU9IHH5"/>